<keyword evidence="1" id="KW-0812">Transmembrane</keyword>
<dbReference type="EMBL" id="JBHTAS010000001">
    <property type="protein sequence ID" value="MFC7139920.1"/>
    <property type="molecule type" value="Genomic_DNA"/>
</dbReference>
<proteinExistence type="predicted"/>
<gene>
    <name evidence="2" type="ORF">ACFQMA_08745</name>
</gene>
<feature type="transmembrane region" description="Helical" evidence="1">
    <location>
        <begin position="35"/>
        <end position="56"/>
    </location>
</feature>
<dbReference type="RefSeq" id="WP_274325487.1">
    <property type="nucleotide sequence ID" value="NZ_CP118158.1"/>
</dbReference>
<evidence type="ECO:0000313" key="2">
    <source>
        <dbReference type="EMBL" id="MFC7139920.1"/>
    </source>
</evidence>
<dbReference type="AlphaFoldDB" id="A0ABD5XXR9"/>
<evidence type="ECO:0000313" key="3">
    <source>
        <dbReference type="Proteomes" id="UP001596432"/>
    </source>
</evidence>
<sequence>MDAERSESGSGGPLTGTIRTVGRYVNHDDVLVRFASLWLLVATAFTVSWVGSYYLLPRGLLLGGNPAATTEYAGSVSREFLTLFGWNVGVSLIAVGANAFRSVNTPLGYVVEVVQAPRYGMVWGTGSLAVDSGARIAPSLSVLVERSGPLEITAMVAIVVATRSVMIWHQESGPRWTEEFERVRSPRDWSLTRREWALLLAGYLLLAVANYREAIAIANVAG</sequence>
<dbReference type="GeneID" id="78820190"/>
<accession>A0ABD5XXR9</accession>
<keyword evidence="3" id="KW-1185">Reference proteome</keyword>
<reference evidence="2 3" key="1">
    <citation type="journal article" date="2019" name="Int. J. Syst. Evol. Microbiol.">
        <title>The Global Catalogue of Microorganisms (GCM) 10K type strain sequencing project: providing services to taxonomists for standard genome sequencing and annotation.</title>
        <authorList>
            <consortium name="The Broad Institute Genomics Platform"/>
            <consortium name="The Broad Institute Genome Sequencing Center for Infectious Disease"/>
            <person name="Wu L."/>
            <person name="Ma J."/>
        </authorList>
    </citation>
    <scope>NUCLEOTIDE SEQUENCE [LARGE SCALE GENOMIC DNA]</scope>
    <source>
        <strain evidence="2 3">XZYJT29</strain>
    </source>
</reference>
<comment type="caution">
    <text evidence="2">The sequence shown here is derived from an EMBL/GenBank/DDBJ whole genome shotgun (WGS) entry which is preliminary data.</text>
</comment>
<keyword evidence="1" id="KW-0472">Membrane</keyword>
<dbReference type="Proteomes" id="UP001596432">
    <property type="component" value="Unassembled WGS sequence"/>
</dbReference>
<evidence type="ECO:0000256" key="1">
    <source>
        <dbReference type="SAM" id="Phobius"/>
    </source>
</evidence>
<organism evidence="2 3">
    <name type="scientific">Halosimplex aquaticum</name>
    <dbReference type="NCBI Taxonomy" id="3026162"/>
    <lineage>
        <taxon>Archaea</taxon>
        <taxon>Methanobacteriati</taxon>
        <taxon>Methanobacteriota</taxon>
        <taxon>Stenosarchaea group</taxon>
        <taxon>Halobacteria</taxon>
        <taxon>Halobacteriales</taxon>
        <taxon>Haloarculaceae</taxon>
        <taxon>Halosimplex</taxon>
    </lineage>
</organism>
<keyword evidence="1" id="KW-1133">Transmembrane helix</keyword>
<name>A0ABD5XXR9_9EURY</name>
<protein>
    <submittedName>
        <fullName evidence="2">Uncharacterized protein</fullName>
    </submittedName>
</protein>